<dbReference type="Proteomes" id="UP001362999">
    <property type="component" value="Unassembled WGS sequence"/>
</dbReference>
<organism evidence="2 3">
    <name type="scientific">Favolaschia claudopus</name>
    <dbReference type="NCBI Taxonomy" id="2862362"/>
    <lineage>
        <taxon>Eukaryota</taxon>
        <taxon>Fungi</taxon>
        <taxon>Dikarya</taxon>
        <taxon>Basidiomycota</taxon>
        <taxon>Agaricomycotina</taxon>
        <taxon>Agaricomycetes</taxon>
        <taxon>Agaricomycetidae</taxon>
        <taxon>Agaricales</taxon>
        <taxon>Marasmiineae</taxon>
        <taxon>Mycenaceae</taxon>
        <taxon>Favolaschia</taxon>
    </lineage>
</organism>
<feature type="region of interest" description="Disordered" evidence="1">
    <location>
        <begin position="204"/>
        <end position="225"/>
    </location>
</feature>
<sequence length="365" mass="40867">QLSRADLVALVQQEPTKWPKDVKGTFLKWKTNMPDMIWALVNCDYTTDLPAPSPSLPNASSAGQSVEASRLGTGGNSEDRSLNLLITDIRNIFNITKCSQQITVPIANKEDCEPNEWRASARDVVAALQLSISAFEGSARLGTPDEEEGNFVKFFGIARDGVLQSTDEDEYLLIPSNGKLNLTLAKIKLMPPPREPWVELEDHIKRQSRSPPSPAATRVRRPPHSFTAAEQNWLTARAQEMDGYTKFIEDHNRRLNNLERVKYWNFAAQFTEKYFAKTWPLDISRSTDAPKIKKQDIEVVLRLKSTALAQAINMSRILRTHYFGSAKSEAVVKVIEGSGDFEPAGSDALAKFLAKWDREHPGVAM</sequence>
<feature type="region of interest" description="Disordered" evidence="1">
    <location>
        <begin position="54"/>
        <end position="75"/>
    </location>
</feature>
<proteinExistence type="predicted"/>
<dbReference type="EMBL" id="JAWWNJ010000067">
    <property type="protein sequence ID" value="KAK7008467.1"/>
    <property type="molecule type" value="Genomic_DNA"/>
</dbReference>
<evidence type="ECO:0008006" key="4">
    <source>
        <dbReference type="Google" id="ProtNLM"/>
    </source>
</evidence>
<feature type="non-terminal residue" evidence="2">
    <location>
        <position position="1"/>
    </location>
</feature>
<name>A0AAW0AHA9_9AGAR</name>
<protein>
    <recommendedName>
        <fullName evidence="4">Gag protein</fullName>
    </recommendedName>
</protein>
<evidence type="ECO:0000313" key="2">
    <source>
        <dbReference type="EMBL" id="KAK7008467.1"/>
    </source>
</evidence>
<reference evidence="2 3" key="1">
    <citation type="journal article" date="2024" name="J Genomics">
        <title>Draft genome sequencing and assembly of Favolaschia claudopus CIRM-BRFM 2984 isolated from oak limbs.</title>
        <authorList>
            <person name="Navarro D."/>
            <person name="Drula E."/>
            <person name="Chaduli D."/>
            <person name="Cazenave R."/>
            <person name="Ahrendt S."/>
            <person name="Wang J."/>
            <person name="Lipzen A."/>
            <person name="Daum C."/>
            <person name="Barry K."/>
            <person name="Grigoriev I.V."/>
            <person name="Favel A."/>
            <person name="Rosso M.N."/>
            <person name="Martin F."/>
        </authorList>
    </citation>
    <scope>NUCLEOTIDE SEQUENCE [LARGE SCALE GENOMIC DNA]</scope>
    <source>
        <strain evidence="2 3">CIRM-BRFM 2984</strain>
    </source>
</reference>
<evidence type="ECO:0000256" key="1">
    <source>
        <dbReference type="SAM" id="MobiDB-lite"/>
    </source>
</evidence>
<comment type="caution">
    <text evidence="2">The sequence shown here is derived from an EMBL/GenBank/DDBJ whole genome shotgun (WGS) entry which is preliminary data.</text>
</comment>
<dbReference type="AlphaFoldDB" id="A0AAW0AHA9"/>
<keyword evidence="3" id="KW-1185">Reference proteome</keyword>
<gene>
    <name evidence="2" type="ORF">R3P38DRAFT_2551496</name>
</gene>
<accession>A0AAW0AHA9</accession>
<evidence type="ECO:0000313" key="3">
    <source>
        <dbReference type="Proteomes" id="UP001362999"/>
    </source>
</evidence>